<dbReference type="Proteomes" id="UP000419138">
    <property type="component" value="Unassembled WGS sequence"/>
</dbReference>
<comment type="caution">
    <text evidence="2">The sequence shown here is derived from an EMBL/GenBank/DDBJ whole genome shotgun (WGS) entry which is preliminary data.</text>
</comment>
<proteinExistence type="predicted"/>
<evidence type="ECO:0000313" key="3">
    <source>
        <dbReference type="Proteomes" id="UP000419138"/>
    </source>
</evidence>
<feature type="compositionally biased region" description="Polar residues" evidence="1">
    <location>
        <begin position="32"/>
        <end position="50"/>
    </location>
</feature>
<evidence type="ECO:0000256" key="1">
    <source>
        <dbReference type="SAM" id="MobiDB-lite"/>
    </source>
</evidence>
<name>A0A646KU99_STRJU</name>
<reference evidence="2 3" key="1">
    <citation type="submission" date="2019-05" db="EMBL/GenBank/DDBJ databases">
        <title>Comparative genomics and metabolomics analyses of clavulanic acid producing Streptomyces species provides insight into specialized metabolism and evolution of beta-lactam biosynthetic gene clusters.</title>
        <authorList>
            <person name="Moore M.A."/>
            <person name="Cruz-Morales P."/>
            <person name="Barona Gomez F."/>
            <person name="Kapil T."/>
        </authorList>
    </citation>
    <scope>NUCLEOTIDE SEQUENCE [LARGE SCALE GENOMIC DNA]</scope>
    <source>
        <strain evidence="2 3">NRRL 5741</strain>
    </source>
</reference>
<keyword evidence="3" id="KW-1185">Reference proteome</keyword>
<feature type="region of interest" description="Disordered" evidence="1">
    <location>
        <begin position="1"/>
        <end position="81"/>
    </location>
</feature>
<accession>A0A646KU99</accession>
<sequence>MFPETASSCTGESRVVPRTPRRSPPDGAPCGTGSSTRRISGFTTGGTARSRTIWRQGRTPSRFPRTHGTTRPATPWPGTATHVRTERAVWPPPARADSACHPWSEQRTFWAAGHVDPGNAKNPR</sequence>
<dbReference type="AlphaFoldDB" id="A0A646KU99"/>
<gene>
    <name evidence="2" type="ORF">FF041_37985</name>
</gene>
<protein>
    <submittedName>
        <fullName evidence="2">Uncharacterized protein</fullName>
    </submittedName>
</protein>
<feature type="compositionally biased region" description="Polar residues" evidence="1">
    <location>
        <begin position="1"/>
        <end position="11"/>
    </location>
</feature>
<organism evidence="2 3">
    <name type="scientific">Streptomyces jumonjinensis</name>
    <dbReference type="NCBI Taxonomy" id="1945"/>
    <lineage>
        <taxon>Bacteria</taxon>
        <taxon>Bacillati</taxon>
        <taxon>Actinomycetota</taxon>
        <taxon>Actinomycetes</taxon>
        <taxon>Kitasatosporales</taxon>
        <taxon>Streptomycetaceae</taxon>
        <taxon>Streptomyces</taxon>
    </lineage>
</organism>
<dbReference type="EMBL" id="VCLA01000209">
    <property type="protein sequence ID" value="MQT05660.1"/>
    <property type="molecule type" value="Genomic_DNA"/>
</dbReference>
<evidence type="ECO:0000313" key="2">
    <source>
        <dbReference type="EMBL" id="MQT05660.1"/>
    </source>
</evidence>